<accession>A0A444WZC7</accession>
<evidence type="ECO:0000256" key="1">
    <source>
        <dbReference type="SAM" id="SignalP"/>
    </source>
</evidence>
<evidence type="ECO:0000313" key="3">
    <source>
        <dbReference type="Proteomes" id="UP000289738"/>
    </source>
</evidence>
<keyword evidence="1" id="KW-0732">Signal</keyword>
<dbReference type="STRING" id="3818.A0A444WZC7"/>
<dbReference type="Proteomes" id="UP000289738">
    <property type="component" value="Chromosome B10"/>
</dbReference>
<sequence>MKMKMKMKMGAVVMLLFIICSQMESVQSDAFDCLDACQTGCVTPGDLRLQQRCERKCQIKCGPDSTVEEDRG</sequence>
<evidence type="ECO:0008006" key="4">
    <source>
        <dbReference type="Google" id="ProtNLM"/>
    </source>
</evidence>
<gene>
    <name evidence="2" type="ORF">Ahy_B10g101323</name>
</gene>
<feature type="chain" id="PRO_5019405442" description="Thionin-like protein" evidence="1">
    <location>
        <begin position="29"/>
        <end position="72"/>
    </location>
</feature>
<comment type="caution">
    <text evidence="2">The sequence shown here is derived from an EMBL/GenBank/DDBJ whole genome shotgun (WGS) entry which is preliminary data.</text>
</comment>
<dbReference type="PANTHER" id="PTHR37183:SF1">
    <property type="entry name" value="PLANT THIONIN FAMILY PROTEIN"/>
    <property type="match status" value="1"/>
</dbReference>
<dbReference type="Gramene" id="arahy.Tifrunner.gnm2.ann2.Ah20g102900.1">
    <property type="protein sequence ID" value="arahy.Tifrunner.gnm2.ann2.Ah20g102900.1-CDS"/>
    <property type="gene ID" value="arahy.Tifrunner.gnm2.ann2.Ah20g102900"/>
</dbReference>
<name>A0A444WZC7_ARAHY</name>
<proteinExistence type="predicted"/>
<evidence type="ECO:0000313" key="2">
    <source>
        <dbReference type="EMBL" id="RYQ82755.1"/>
    </source>
</evidence>
<dbReference type="EMBL" id="SDMP01000020">
    <property type="protein sequence ID" value="RYQ82755.1"/>
    <property type="molecule type" value="Genomic_DNA"/>
</dbReference>
<organism evidence="2 3">
    <name type="scientific">Arachis hypogaea</name>
    <name type="common">Peanut</name>
    <dbReference type="NCBI Taxonomy" id="3818"/>
    <lineage>
        <taxon>Eukaryota</taxon>
        <taxon>Viridiplantae</taxon>
        <taxon>Streptophyta</taxon>
        <taxon>Embryophyta</taxon>
        <taxon>Tracheophyta</taxon>
        <taxon>Spermatophyta</taxon>
        <taxon>Magnoliopsida</taxon>
        <taxon>eudicotyledons</taxon>
        <taxon>Gunneridae</taxon>
        <taxon>Pentapetalae</taxon>
        <taxon>rosids</taxon>
        <taxon>fabids</taxon>
        <taxon>Fabales</taxon>
        <taxon>Fabaceae</taxon>
        <taxon>Papilionoideae</taxon>
        <taxon>50 kb inversion clade</taxon>
        <taxon>dalbergioids sensu lato</taxon>
        <taxon>Dalbergieae</taxon>
        <taxon>Pterocarpus clade</taxon>
        <taxon>Arachis</taxon>
    </lineage>
</organism>
<feature type="signal peptide" evidence="1">
    <location>
        <begin position="1"/>
        <end position="28"/>
    </location>
</feature>
<keyword evidence="3" id="KW-1185">Reference proteome</keyword>
<dbReference type="AlphaFoldDB" id="A0A444WZC7"/>
<dbReference type="PANTHER" id="PTHR37183">
    <property type="entry name" value="PLANT THIONIN FAMILY PROTEIN"/>
    <property type="match status" value="1"/>
</dbReference>
<protein>
    <recommendedName>
        <fullName evidence="4">Thionin-like protein</fullName>
    </recommendedName>
</protein>
<reference evidence="2 3" key="1">
    <citation type="submission" date="2019-01" db="EMBL/GenBank/DDBJ databases">
        <title>Sequencing of cultivated peanut Arachis hypogaea provides insights into genome evolution and oil improvement.</title>
        <authorList>
            <person name="Chen X."/>
        </authorList>
    </citation>
    <scope>NUCLEOTIDE SEQUENCE [LARGE SCALE GENOMIC DNA]</scope>
    <source>
        <strain evidence="3">cv. Fuhuasheng</strain>
        <tissue evidence="2">Leaves</tissue>
    </source>
</reference>